<feature type="compositionally biased region" description="Low complexity" evidence="1">
    <location>
        <begin position="813"/>
        <end position="824"/>
    </location>
</feature>
<feature type="compositionally biased region" description="Polar residues" evidence="1">
    <location>
        <begin position="739"/>
        <end position="763"/>
    </location>
</feature>
<keyword evidence="2" id="KW-0472">Membrane</keyword>
<feature type="transmembrane region" description="Helical" evidence="2">
    <location>
        <begin position="1043"/>
        <end position="1064"/>
    </location>
</feature>
<feature type="compositionally biased region" description="Polar residues" evidence="1">
    <location>
        <begin position="282"/>
        <end position="292"/>
    </location>
</feature>
<feature type="compositionally biased region" description="Low complexity" evidence="1">
    <location>
        <begin position="687"/>
        <end position="696"/>
    </location>
</feature>
<feature type="compositionally biased region" description="Polar residues" evidence="1">
    <location>
        <begin position="80"/>
        <end position="95"/>
    </location>
</feature>
<feature type="compositionally biased region" description="Basic and acidic residues" evidence="1">
    <location>
        <begin position="548"/>
        <end position="557"/>
    </location>
</feature>
<feature type="compositionally biased region" description="Polar residues" evidence="1">
    <location>
        <begin position="103"/>
        <end position="112"/>
    </location>
</feature>
<feature type="region of interest" description="Disordered" evidence="1">
    <location>
        <begin position="1"/>
        <end position="449"/>
    </location>
</feature>
<feature type="compositionally biased region" description="Low complexity" evidence="1">
    <location>
        <begin position="54"/>
        <end position="66"/>
    </location>
</feature>
<dbReference type="AlphaFoldDB" id="A0A9W4NKU3"/>
<proteinExistence type="predicted"/>
<comment type="caution">
    <text evidence="3">The sequence shown here is derived from an EMBL/GenBank/DDBJ whole genome shotgun (WGS) entry which is preliminary data.</text>
</comment>
<sequence length="1092" mass="118472">MAATRVELPDGHLVNLSPRPVRGSQYQAYRADYTASPTELSGITPPRYTPIARSTEQSTGSSSGETYQKSKNTKLPVPKSSANSPSHEARQTPSPTGLPKPTTPSHSGQRAQAGSGGNRDQYMKKLRDRFEKDSPLSERSDRSKGSDTEQSPNARKSYQRVRPQTGNRSNQPKPRGATARSAIPSPSTAKSSPASAARNASGSEPVDSKNKWRKQGDQWINMDVPETTPQKSEKTETSATSSPHSQSSVSPVSAEDSSITDCDWEDRFVVNMPSAKDPNPPTMTAQQISEYQKSIERVHQTGGKMAHPDSLPSRNASPESKSSLRGYAEQTPPKFRAYDGAYEERQLPKPLPNEPRPIPIQQQTHQQIKQQDQSQSPNSPRSQPQPQPPTQPQAQSTVVSQRLAGTHYYSPDEIGHSRISTIWEESPTKTKEKRHPQNADGSFLGCREISGEKNPDEILMFNPPDDASLHPRPLALVSKNMHRGLKNVKKGTARKTAQIVPEPTIIQDTPPQPSPASPSSIPTQCSKSSTMCREQQCPADPTPIPRQGSHDSGKENSHPPSSPLGRSESIDSQGDDDVFIITPTITRTMIPTPDKKLSVPKPQGLRRAGGASQPVTAEATRAIRAKAHMISTPSGLRPGGLNSKVKPTGSTLAASQTFPSSVLSSTGNEQGPVDRGQTDRPQESSSDKTTATASSTIRGFIRTSGLARSSGLVRSPTDSLAAILRNGTESLRNRAESLRNGSGSSQRPNRKITPSSQSTIPTRDNSESSRSEKSFHSLHSFETAKEAPVVSEEAPPSPPRSVPVEEKPKEQNSPPRKSAAPSKPVIKKVTLSEDPPSKAKLDKPPTSTRRISALAKPSKLDETPNPAKSSVSEKTSPPKSTKAETALKKESPPKKEEKQRTKSLPRLSTSSRVTDVAELDGFQLASPKESLAPNIKNVPADLDDMHNQDSDASDINSLNPLALSLVFNILVVAVTQVNRLVRMGTDSSYTKFVINNTLSMTSHCFNVFSCIYTAIRNYQATGTWPKPQNDKAISRFMIDLLQAVVYLFILGFAAALIGRIAGYIVMVSSWIVWLAKPFALVFQLVGRALITN</sequence>
<feature type="compositionally biased region" description="Basic and acidic residues" evidence="1">
    <location>
        <begin position="764"/>
        <end position="775"/>
    </location>
</feature>
<feature type="compositionally biased region" description="Basic and acidic residues" evidence="1">
    <location>
        <begin position="676"/>
        <end position="686"/>
    </location>
</feature>
<feature type="compositionally biased region" description="Polar residues" evidence="1">
    <location>
        <begin position="648"/>
        <end position="669"/>
    </location>
</feature>
<feature type="compositionally biased region" description="Polar residues" evidence="1">
    <location>
        <begin position="148"/>
        <end position="172"/>
    </location>
</feature>
<feature type="compositionally biased region" description="Polar residues" evidence="1">
    <location>
        <begin position="523"/>
        <end position="533"/>
    </location>
</feature>
<gene>
    <name evidence="3" type="ORF">PSALAMII_LOCUS6741</name>
</gene>
<feature type="compositionally biased region" description="Low complexity" evidence="1">
    <location>
        <begin position="237"/>
        <end position="257"/>
    </location>
</feature>
<feature type="transmembrane region" description="Helical" evidence="2">
    <location>
        <begin position="1070"/>
        <end position="1090"/>
    </location>
</feature>
<organism evidence="3 4">
    <name type="scientific">Penicillium salamii</name>
    <dbReference type="NCBI Taxonomy" id="1612424"/>
    <lineage>
        <taxon>Eukaryota</taxon>
        <taxon>Fungi</taxon>
        <taxon>Dikarya</taxon>
        <taxon>Ascomycota</taxon>
        <taxon>Pezizomycotina</taxon>
        <taxon>Eurotiomycetes</taxon>
        <taxon>Eurotiomycetidae</taxon>
        <taxon>Eurotiales</taxon>
        <taxon>Aspergillaceae</taxon>
        <taxon>Penicillium</taxon>
    </lineage>
</organism>
<reference evidence="3" key="1">
    <citation type="submission" date="2021-07" db="EMBL/GenBank/DDBJ databases">
        <authorList>
            <person name="Branca A.L. A."/>
        </authorList>
    </citation>
    <scope>NUCLEOTIDE SEQUENCE</scope>
</reference>
<protein>
    <recommendedName>
        <fullName evidence="5">NTP binding protein</fullName>
    </recommendedName>
</protein>
<evidence type="ECO:0000256" key="1">
    <source>
        <dbReference type="SAM" id="MobiDB-lite"/>
    </source>
</evidence>
<dbReference type="EMBL" id="CAJVPD010000245">
    <property type="protein sequence ID" value="CAG8391369.1"/>
    <property type="molecule type" value="Genomic_DNA"/>
</dbReference>
<feature type="compositionally biased region" description="Low complexity" evidence="1">
    <location>
        <begin position="361"/>
        <end position="382"/>
    </location>
</feature>
<evidence type="ECO:0000256" key="2">
    <source>
        <dbReference type="SAM" id="Phobius"/>
    </source>
</evidence>
<feature type="compositionally biased region" description="Basic and acidic residues" evidence="1">
    <location>
        <begin position="206"/>
        <end position="216"/>
    </location>
</feature>
<feature type="compositionally biased region" description="Polar residues" evidence="1">
    <location>
        <begin position="312"/>
        <end position="323"/>
    </location>
</feature>
<feature type="compositionally biased region" description="Low complexity" evidence="1">
    <location>
        <begin position="181"/>
        <end position="197"/>
    </location>
</feature>
<feature type="compositionally biased region" description="Basic and acidic residues" evidence="1">
    <location>
        <begin position="121"/>
        <end position="147"/>
    </location>
</feature>
<evidence type="ECO:0000313" key="3">
    <source>
        <dbReference type="EMBL" id="CAG8391369.1"/>
    </source>
</evidence>
<keyword evidence="2" id="KW-0812">Transmembrane</keyword>
<evidence type="ECO:0000313" key="4">
    <source>
        <dbReference type="Proteomes" id="UP001152592"/>
    </source>
</evidence>
<dbReference type="OrthoDB" id="309640at2759"/>
<feature type="compositionally biased region" description="Polar residues" evidence="1">
    <location>
        <begin position="866"/>
        <end position="879"/>
    </location>
</feature>
<feature type="compositionally biased region" description="Low complexity" evidence="1">
    <location>
        <begin position="580"/>
        <end position="592"/>
    </location>
</feature>
<keyword evidence="2" id="KW-1133">Transmembrane helix</keyword>
<feature type="region of interest" description="Disordered" evidence="1">
    <location>
        <begin position="485"/>
        <end position="912"/>
    </location>
</feature>
<feature type="compositionally biased region" description="Pro residues" evidence="1">
    <location>
        <begin position="349"/>
        <end position="358"/>
    </location>
</feature>
<evidence type="ECO:0008006" key="5">
    <source>
        <dbReference type="Google" id="ProtNLM"/>
    </source>
</evidence>
<dbReference type="Proteomes" id="UP001152592">
    <property type="component" value="Unassembled WGS sequence"/>
</dbReference>
<accession>A0A9W4NKU3</accession>
<name>A0A9W4NKU3_9EURO</name>
<feature type="compositionally biased region" description="Basic and acidic residues" evidence="1">
    <location>
        <begin position="881"/>
        <end position="900"/>
    </location>
</feature>